<gene>
    <name evidence="1" type="ORF">FRZ54_18830</name>
</gene>
<name>A0A5B8V025_9SPHI</name>
<dbReference type="RefSeq" id="WP_147033372.1">
    <property type="nucleotide sequence ID" value="NZ_CP042436.1"/>
</dbReference>
<organism evidence="1 2">
    <name type="scientific">Mucilaginibacter ginsenosidivorans</name>
    <dbReference type="NCBI Taxonomy" id="398053"/>
    <lineage>
        <taxon>Bacteria</taxon>
        <taxon>Pseudomonadati</taxon>
        <taxon>Bacteroidota</taxon>
        <taxon>Sphingobacteriia</taxon>
        <taxon>Sphingobacteriales</taxon>
        <taxon>Sphingobacteriaceae</taxon>
        <taxon>Mucilaginibacter</taxon>
    </lineage>
</organism>
<evidence type="ECO:0000313" key="1">
    <source>
        <dbReference type="EMBL" id="QEC64538.1"/>
    </source>
</evidence>
<proteinExistence type="predicted"/>
<dbReference type="EMBL" id="CP042436">
    <property type="protein sequence ID" value="QEC64538.1"/>
    <property type="molecule type" value="Genomic_DNA"/>
</dbReference>
<dbReference type="KEGG" id="mgin:FRZ54_18830"/>
<evidence type="ECO:0000313" key="2">
    <source>
        <dbReference type="Proteomes" id="UP000321479"/>
    </source>
</evidence>
<keyword evidence="2" id="KW-1185">Reference proteome</keyword>
<reference evidence="1 2" key="1">
    <citation type="journal article" date="2017" name="Curr. Microbiol.">
        <title>Mucilaginibacter ginsenosidivorans sp. nov., Isolated from Soil of Ginseng Field.</title>
        <authorList>
            <person name="Kim M.M."/>
            <person name="Siddiqi M.Z."/>
            <person name="Im W.T."/>
        </authorList>
    </citation>
    <scope>NUCLEOTIDE SEQUENCE [LARGE SCALE GENOMIC DNA]</scope>
    <source>
        <strain evidence="1 2">Gsoil 3017</strain>
    </source>
</reference>
<sequence>MEEQFEAFLTGSDNLVDGIVTPIHYAQYGRAYEFKSIDGTLHLVISRDKRGKWVRVDGTEPYFSGWVDELAEQVAKAKQL</sequence>
<dbReference type="OrthoDB" id="799945at2"/>
<dbReference type="Proteomes" id="UP000321479">
    <property type="component" value="Chromosome"/>
</dbReference>
<dbReference type="AlphaFoldDB" id="A0A5B8V025"/>
<accession>A0A5B8V025</accession>
<protein>
    <submittedName>
        <fullName evidence="1">Uncharacterized protein</fullName>
    </submittedName>
</protein>